<dbReference type="AlphaFoldDB" id="A0A4D4KZI6"/>
<dbReference type="Proteomes" id="UP000301309">
    <property type="component" value="Unassembled WGS sequence"/>
</dbReference>
<evidence type="ECO:0000313" key="2">
    <source>
        <dbReference type="Proteomes" id="UP000301309"/>
    </source>
</evidence>
<proteinExistence type="predicted"/>
<dbReference type="EMBL" id="BJHW01000001">
    <property type="protein sequence ID" value="GDY51917.1"/>
    <property type="molecule type" value="Genomic_DNA"/>
</dbReference>
<protein>
    <submittedName>
        <fullName evidence="1">Uncharacterized protein</fullName>
    </submittedName>
</protein>
<accession>A0A4D4KZI6</accession>
<sequence>MPPVVEPRTPDVDVPIGYGGGMFGVDAHGIKGGPLLIYGPGEFTQPSLARDITYSTDVLVAPYFLR</sequence>
<reference evidence="1 2" key="1">
    <citation type="journal article" date="2020" name="Int. J. Syst. Evol. Microbiol.">
        <title>Reclassification of Streptomyces castelarensis and Streptomyces sporoclivatus as later heterotypic synonyms of Streptomyces antimycoticus.</title>
        <authorList>
            <person name="Komaki H."/>
            <person name="Tamura T."/>
        </authorList>
    </citation>
    <scope>NUCLEOTIDE SEQUENCE [LARGE SCALE GENOMIC DNA]</scope>
    <source>
        <strain evidence="1 2">NBRC 13459</strain>
    </source>
</reference>
<organism evidence="1 2">
    <name type="scientific">Streptomyces violaceusniger</name>
    <dbReference type="NCBI Taxonomy" id="68280"/>
    <lineage>
        <taxon>Bacteria</taxon>
        <taxon>Bacillati</taxon>
        <taxon>Actinomycetota</taxon>
        <taxon>Actinomycetes</taxon>
        <taxon>Kitasatosporales</taxon>
        <taxon>Streptomycetaceae</taxon>
        <taxon>Streptomyces</taxon>
        <taxon>Streptomyces violaceusniger group</taxon>
    </lineage>
</organism>
<evidence type="ECO:0000313" key="1">
    <source>
        <dbReference type="EMBL" id="GDY51917.1"/>
    </source>
</evidence>
<gene>
    <name evidence="1" type="ORF">SVIO_025400</name>
</gene>
<name>A0A4D4KZI6_STRVO</name>
<keyword evidence="2" id="KW-1185">Reference proteome</keyword>
<comment type="caution">
    <text evidence="1">The sequence shown here is derived from an EMBL/GenBank/DDBJ whole genome shotgun (WGS) entry which is preliminary data.</text>
</comment>